<gene>
    <name evidence="1" type="ORF">MBBWO_12440</name>
</gene>
<dbReference type="Gene3D" id="1.10.10.10">
    <property type="entry name" value="Winged helix-like DNA-binding domain superfamily/Winged helix DNA-binding domain"/>
    <property type="match status" value="1"/>
</dbReference>
<dbReference type="AlphaFoldDB" id="A0A2U1S8L1"/>
<keyword evidence="2" id="KW-1185">Reference proteome</keyword>
<comment type="caution">
    <text evidence="1">The sequence shown here is derived from an EMBL/GenBank/DDBJ whole genome shotgun (WGS) entry which is preliminary data.</text>
</comment>
<evidence type="ECO:0000313" key="2">
    <source>
        <dbReference type="Proteomes" id="UP000245577"/>
    </source>
</evidence>
<dbReference type="EMBL" id="MZGU01000004">
    <property type="protein sequence ID" value="PWB86389.1"/>
    <property type="molecule type" value="Genomic_DNA"/>
</dbReference>
<evidence type="ECO:0000313" key="1">
    <source>
        <dbReference type="EMBL" id="PWB86389.1"/>
    </source>
</evidence>
<dbReference type="RefSeq" id="WP_116670012.1">
    <property type="nucleotide sequence ID" value="NZ_CALIUN010000004.1"/>
</dbReference>
<organism evidence="1 2">
    <name type="scientific">Methanobrevibacter woesei</name>
    <dbReference type="NCBI Taxonomy" id="190976"/>
    <lineage>
        <taxon>Archaea</taxon>
        <taxon>Methanobacteriati</taxon>
        <taxon>Methanobacteriota</taxon>
        <taxon>Methanomada group</taxon>
        <taxon>Methanobacteria</taxon>
        <taxon>Methanobacteriales</taxon>
        <taxon>Methanobacteriaceae</taxon>
        <taxon>Methanobrevibacter</taxon>
    </lineage>
</organism>
<dbReference type="Proteomes" id="UP000245577">
    <property type="component" value="Unassembled WGS sequence"/>
</dbReference>
<sequence length="92" mass="10387">MNDDEILIKCAYVNTSSYRFKTMIAIGVSIKTPKEISEDAEIRTNHISKVLSELKNEELVVCINEEARKGRLYKLTDDGVVVLNKLLSSVNK</sequence>
<proteinExistence type="predicted"/>
<dbReference type="SUPFAM" id="SSF46785">
    <property type="entry name" value="Winged helix' DNA-binding domain"/>
    <property type="match status" value="1"/>
</dbReference>
<dbReference type="InterPro" id="IPR036388">
    <property type="entry name" value="WH-like_DNA-bd_sf"/>
</dbReference>
<reference evidence="1 2" key="1">
    <citation type="submission" date="2017-03" db="EMBL/GenBank/DDBJ databases">
        <title>Genome sequence of Methanobrevibacter wosei.</title>
        <authorList>
            <person name="Poehlein A."/>
            <person name="Seedorf H."/>
            <person name="Daniel R."/>
        </authorList>
    </citation>
    <scope>NUCLEOTIDE SEQUENCE [LARGE SCALE GENOMIC DNA]</scope>
    <source>
        <strain evidence="1 2">DSM 11979</strain>
    </source>
</reference>
<evidence type="ECO:0008006" key="3">
    <source>
        <dbReference type="Google" id="ProtNLM"/>
    </source>
</evidence>
<dbReference type="OrthoDB" id="74749at2157"/>
<dbReference type="InterPro" id="IPR036390">
    <property type="entry name" value="WH_DNA-bd_sf"/>
</dbReference>
<name>A0A2U1S8L1_9EURY</name>
<protein>
    <recommendedName>
        <fullName evidence="3">ArnR1-like winged helix-turn-helix domain-containing protein</fullName>
    </recommendedName>
</protein>
<accession>A0A2U1S8L1</accession>